<evidence type="ECO:0000256" key="3">
    <source>
        <dbReference type="ARBA" id="ARBA00012438"/>
    </source>
</evidence>
<comment type="subcellular location">
    <subcellularLocation>
        <location evidence="2">Cell membrane</location>
    </subcellularLocation>
</comment>
<dbReference type="SUPFAM" id="SSF55874">
    <property type="entry name" value="ATPase domain of HSP90 chaperone/DNA topoisomerase II/histidine kinase"/>
    <property type="match status" value="1"/>
</dbReference>
<evidence type="ECO:0000256" key="4">
    <source>
        <dbReference type="ARBA" id="ARBA00022553"/>
    </source>
</evidence>
<dbReference type="PROSITE" id="PS50885">
    <property type="entry name" value="HAMP"/>
    <property type="match status" value="1"/>
</dbReference>
<dbReference type="SMART" id="SM00388">
    <property type="entry name" value="HisKA"/>
    <property type="match status" value="1"/>
</dbReference>
<dbReference type="Pfam" id="PF00512">
    <property type="entry name" value="HisKA"/>
    <property type="match status" value="1"/>
</dbReference>
<keyword evidence="6 10" id="KW-0812">Transmembrane</keyword>
<comment type="caution">
    <text evidence="13">The sequence shown here is derived from an EMBL/GenBank/DDBJ whole genome shotgun (WGS) entry which is preliminary data.</text>
</comment>
<organism evidence="13 14">
    <name type="scientific">Mycolicibacterium arenosum</name>
    <dbReference type="NCBI Taxonomy" id="2952157"/>
    <lineage>
        <taxon>Bacteria</taxon>
        <taxon>Bacillati</taxon>
        <taxon>Actinomycetota</taxon>
        <taxon>Actinomycetes</taxon>
        <taxon>Mycobacteriales</taxon>
        <taxon>Mycobacteriaceae</taxon>
        <taxon>Mycolicibacterium</taxon>
    </lineage>
</organism>
<evidence type="ECO:0000256" key="8">
    <source>
        <dbReference type="ARBA" id="ARBA00022989"/>
    </source>
</evidence>
<protein>
    <recommendedName>
        <fullName evidence="3">histidine kinase</fullName>
        <ecNumber evidence="3">2.7.13.3</ecNumber>
    </recommendedName>
</protein>
<keyword evidence="14" id="KW-1185">Reference proteome</keyword>
<comment type="catalytic activity">
    <reaction evidence="1">
        <text>ATP + protein L-histidine = ADP + protein N-phospho-L-histidine.</text>
        <dbReference type="EC" id="2.7.13.3"/>
    </reaction>
</comment>
<evidence type="ECO:0000313" key="13">
    <source>
        <dbReference type="EMBL" id="MCP9276456.1"/>
    </source>
</evidence>
<feature type="domain" description="HAMP" evidence="12">
    <location>
        <begin position="164"/>
        <end position="216"/>
    </location>
</feature>
<dbReference type="PROSITE" id="PS50109">
    <property type="entry name" value="HIS_KIN"/>
    <property type="match status" value="1"/>
</dbReference>
<dbReference type="Pfam" id="PF02518">
    <property type="entry name" value="HATPase_c"/>
    <property type="match status" value="1"/>
</dbReference>
<dbReference type="PANTHER" id="PTHR45436">
    <property type="entry name" value="SENSOR HISTIDINE KINASE YKOH"/>
    <property type="match status" value="1"/>
</dbReference>
<dbReference type="PANTHER" id="PTHR45436:SF5">
    <property type="entry name" value="SENSOR HISTIDINE KINASE TRCS"/>
    <property type="match status" value="1"/>
</dbReference>
<sequence>MALAVISAIVATSLFGIPLGVAVALHYHAQEATELERIADIAALDVAADVEHTGHPGRIPAPEVGTVIGLYDPNGTLIGGVGPAGADDAVRQALADNSIQHRSDSGMLVAAVPIPDQAGGLYAVRASMSASEVYPRIGLTWLAMATLGAAIVFVTWRLARWQAKRLARPVEALAASASRLADGDFSVSLASSGIADIDTAADALNHAAERIGDLVERERAVTSHASHQLRTPLAGLRLTLENALHTPGADYHSAVVEALASSDRLQRTIDDLLALARSTDRRTEAPDISALFDEIAGAWRGVLTDSGRNLTTVVDPRLDVPPCSAAAVREILAVLIDNAVRHGVGGVTVHARETVGTVAIDVRDGGSAGATAIDAFSEGSGDDGGRIGLRLARRLADAEGGRVLLTQRTPTTFTFFMPDHAESIGET</sequence>
<dbReference type="Gene3D" id="1.10.287.130">
    <property type="match status" value="1"/>
</dbReference>
<feature type="transmembrane region" description="Helical" evidence="10">
    <location>
        <begin position="138"/>
        <end position="159"/>
    </location>
</feature>
<evidence type="ECO:0000256" key="7">
    <source>
        <dbReference type="ARBA" id="ARBA00022777"/>
    </source>
</evidence>
<reference evidence="13 14" key="1">
    <citation type="submission" date="2022-06" db="EMBL/GenBank/DDBJ databases">
        <title>Mycolicibacterium sp. CAU 1645 isolated from seawater.</title>
        <authorList>
            <person name="Kim W."/>
        </authorList>
    </citation>
    <scope>NUCLEOTIDE SEQUENCE [LARGE SCALE GENOMIC DNA]</scope>
    <source>
        <strain evidence="13 14">CAU 1645</strain>
    </source>
</reference>
<dbReference type="InterPro" id="IPR036097">
    <property type="entry name" value="HisK_dim/P_sf"/>
</dbReference>
<evidence type="ECO:0000256" key="9">
    <source>
        <dbReference type="ARBA" id="ARBA00023012"/>
    </source>
</evidence>
<evidence type="ECO:0000259" key="11">
    <source>
        <dbReference type="PROSITE" id="PS50109"/>
    </source>
</evidence>
<keyword evidence="8 10" id="KW-1133">Transmembrane helix</keyword>
<dbReference type="InterPro" id="IPR005467">
    <property type="entry name" value="His_kinase_dom"/>
</dbReference>
<gene>
    <name evidence="13" type="ORF">NM203_30140</name>
</gene>
<keyword evidence="10" id="KW-0472">Membrane</keyword>
<feature type="domain" description="Histidine kinase" evidence="11">
    <location>
        <begin position="224"/>
        <end position="421"/>
    </location>
</feature>
<evidence type="ECO:0000256" key="1">
    <source>
        <dbReference type="ARBA" id="ARBA00000085"/>
    </source>
</evidence>
<dbReference type="RefSeq" id="WP_255064487.1">
    <property type="nucleotide sequence ID" value="NZ_JANDBD010000017.1"/>
</dbReference>
<dbReference type="Pfam" id="PF00672">
    <property type="entry name" value="HAMP"/>
    <property type="match status" value="1"/>
</dbReference>
<keyword evidence="4" id="KW-0597">Phosphoprotein</keyword>
<dbReference type="EMBL" id="JANDBD010000017">
    <property type="protein sequence ID" value="MCP9276456.1"/>
    <property type="molecule type" value="Genomic_DNA"/>
</dbReference>
<dbReference type="InterPro" id="IPR003661">
    <property type="entry name" value="HisK_dim/P_dom"/>
</dbReference>
<dbReference type="InterPro" id="IPR003660">
    <property type="entry name" value="HAMP_dom"/>
</dbReference>
<evidence type="ECO:0000256" key="10">
    <source>
        <dbReference type="SAM" id="Phobius"/>
    </source>
</evidence>
<accession>A0ABT1MBC7</accession>
<dbReference type="Gene3D" id="3.30.565.10">
    <property type="entry name" value="Histidine kinase-like ATPase, C-terminal domain"/>
    <property type="match status" value="1"/>
</dbReference>
<evidence type="ECO:0000256" key="5">
    <source>
        <dbReference type="ARBA" id="ARBA00022679"/>
    </source>
</evidence>
<keyword evidence="5" id="KW-0808">Transferase</keyword>
<dbReference type="InterPro" id="IPR036890">
    <property type="entry name" value="HATPase_C_sf"/>
</dbReference>
<dbReference type="CDD" id="cd00082">
    <property type="entry name" value="HisKA"/>
    <property type="match status" value="1"/>
</dbReference>
<evidence type="ECO:0000256" key="2">
    <source>
        <dbReference type="ARBA" id="ARBA00004236"/>
    </source>
</evidence>
<dbReference type="Proteomes" id="UP001651690">
    <property type="component" value="Unassembled WGS sequence"/>
</dbReference>
<dbReference type="EC" id="2.7.13.3" evidence="3"/>
<proteinExistence type="predicted"/>
<dbReference type="SMART" id="SM00304">
    <property type="entry name" value="HAMP"/>
    <property type="match status" value="1"/>
</dbReference>
<evidence type="ECO:0000259" key="12">
    <source>
        <dbReference type="PROSITE" id="PS50885"/>
    </source>
</evidence>
<dbReference type="InterPro" id="IPR003594">
    <property type="entry name" value="HATPase_dom"/>
</dbReference>
<dbReference type="SMART" id="SM00387">
    <property type="entry name" value="HATPase_c"/>
    <property type="match status" value="1"/>
</dbReference>
<keyword evidence="7 13" id="KW-0418">Kinase</keyword>
<dbReference type="Gene3D" id="6.10.340.10">
    <property type="match status" value="1"/>
</dbReference>
<name>A0ABT1MBC7_9MYCO</name>
<evidence type="ECO:0000256" key="6">
    <source>
        <dbReference type="ARBA" id="ARBA00022692"/>
    </source>
</evidence>
<dbReference type="SUPFAM" id="SSF47384">
    <property type="entry name" value="Homodimeric domain of signal transducing histidine kinase"/>
    <property type="match status" value="1"/>
</dbReference>
<dbReference type="InterPro" id="IPR050428">
    <property type="entry name" value="TCS_sensor_his_kinase"/>
</dbReference>
<evidence type="ECO:0000313" key="14">
    <source>
        <dbReference type="Proteomes" id="UP001651690"/>
    </source>
</evidence>
<dbReference type="GO" id="GO:0016301">
    <property type="term" value="F:kinase activity"/>
    <property type="evidence" value="ECO:0007669"/>
    <property type="project" value="UniProtKB-KW"/>
</dbReference>
<keyword evidence="9" id="KW-0902">Two-component regulatory system</keyword>